<keyword evidence="1" id="KW-0732">Signal</keyword>
<name>A0A2K8MDX3_9SPHN</name>
<dbReference type="GO" id="GO:0008236">
    <property type="term" value="F:serine-type peptidase activity"/>
    <property type="evidence" value="ECO:0007669"/>
    <property type="project" value="InterPro"/>
</dbReference>
<keyword evidence="4" id="KW-1185">Reference proteome</keyword>
<evidence type="ECO:0000313" key="3">
    <source>
        <dbReference type="EMBL" id="ATY31164.1"/>
    </source>
</evidence>
<dbReference type="GO" id="GO:0004175">
    <property type="term" value="F:endopeptidase activity"/>
    <property type="evidence" value="ECO:0007669"/>
    <property type="project" value="TreeGrafter"/>
</dbReference>
<feature type="chain" id="PRO_5014791278" description="Tail specific protease domain-containing protein" evidence="1">
    <location>
        <begin position="25"/>
        <end position="499"/>
    </location>
</feature>
<dbReference type="PANTHER" id="PTHR32060:SF30">
    <property type="entry name" value="CARBOXY-TERMINAL PROCESSING PROTEASE CTPA"/>
    <property type="match status" value="1"/>
</dbReference>
<evidence type="ECO:0000256" key="1">
    <source>
        <dbReference type="SAM" id="SignalP"/>
    </source>
</evidence>
<dbReference type="Gene3D" id="3.90.226.10">
    <property type="entry name" value="2-enoyl-CoA Hydratase, Chain A, domain 1"/>
    <property type="match status" value="1"/>
</dbReference>
<accession>A0A2K8MDX3</accession>
<dbReference type="Proteomes" id="UP000229081">
    <property type="component" value="Chromosome"/>
</dbReference>
<protein>
    <recommendedName>
        <fullName evidence="2">Tail specific protease domain-containing protein</fullName>
    </recommendedName>
</protein>
<dbReference type="InterPro" id="IPR029045">
    <property type="entry name" value="ClpP/crotonase-like_dom_sf"/>
</dbReference>
<dbReference type="PANTHER" id="PTHR32060">
    <property type="entry name" value="TAIL-SPECIFIC PROTEASE"/>
    <property type="match status" value="1"/>
</dbReference>
<organism evidence="3 4">
    <name type="scientific">Sphingomonas psychrotolerans</name>
    <dbReference type="NCBI Taxonomy" id="1327635"/>
    <lineage>
        <taxon>Bacteria</taxon>
        <taxon>Pseudomonadati</taxon>
        <taxon>Pseudomonadota</taxon>
        <taxon>Alphaproteobacteria</taxon>
        <taxon>Sphingomonadales</taxon>
        <taxon>Sphingomonadaceae</taxon>
        <taxon>Sphingomonas</taxon>
    </lineage>
</organism>
<proteinExistence type="predicted"/>
<dbReference type="GO" id="GO:0006508">
    <property type="term" value="P:proteolysis"/>
    <property type="evidence" value="ECO:0007669"/>
    <property type="project" value="InterPro"/>
</dbReference>
<dbReference type="AlphaFoldDB" id="A0A2K8MDX3"/>
<feature type="domain" description="Tail specific protease" evidence="2">
    <location>
        <begin position="244"/>
        <end position="459"/>
    </location>
</feature>
<sequence length="499" mass="54817">MMPIPLWGRLILAGACLLAAPALADTPAPDTSLTKVAAREDLELAISAVEAAIPNIYWHQSRRAWAAAKAKARAGVARVSDSEGLWRVMRPLLGQIGEGHLSVQLSDAMSQGYRGAPRFPLDLLWTERGAFVLAGHGAAADIPKGTRLISVDGVRDADLLREMVAVTPHDGVIRTATMRTVSGRGFSSILYRLRGAQSHFHVVLEGAGGRIERDFPAVSPLARPPEAADPAPLPTLEWLDDHTVYLNVPTFSNARLRKVGTTFPDAIQRIFAEIERRGARDLILDLRENGGGSEPNESILFSYLVEKPLHKYAAVEARARRIVVTSLSGKRFETEVFDDDDKDPQRQIQGGRWTRLNTPPNGLMSRWTAFAPIFHGRLVVLAGGETFSGGAELASMLRHTERAVFVGEEVGGAYEGNTSGYRWNLELPNSGMKIAIPLLQFRMKWAGRRSHGRGVLPDCPAPPEAMQANERRDHAWRVAVALLRQDWQTPRRALCPQTD</sequence>
<dbReference type="EMBL" id="CP024923">
    <property type="protein sequence ID" value="ATY31164.1"/>
    <property type="molecule type" value="Genomic_DNA"/>
</dbReference>
<reference evidence="3 4" key="1">
    <citation type="submission" date="2017-11" db="EMBL/GenBank/DDBJ databases">
        <title>Complete genome sequence of Sphingomonas sp. Strain Cra20, a psychrotolerant potential plant growth promoting rhizobacteria.</title>
        <authorList>
            <person name="Luo Y."/>
        </authorList>
    </citation>
    <scope>NUCLEOTIDE SEQUENCE [LARGE SCALE GENOMIC DNA]</scope>
    <source>
        <strain evidence="3 4">Cra20</strain>
    </source>
</reference>
<dbReference type="GO" id="GO:0007165">
    <property type="term" value="P:signal transduction"/>
    <property type="evidence" value="ECO:0007669"/>
    <property type="project" value="TreeGrafter"/>
</dbReference>
<dbReference type="GO" id="GO:0030288">
    <property type="term" value="C:outer membrane-bounded periplasmic space"/>
    <property type="evidence" value="ECO:0007669"/>
    <property type="project" value="TreeGrafter"/>
</dbReference>
<gene>
    <name evidence="3" type="ORF">CVN68_03525</name>
</gene>
<feature type="signal peptide" evidence="1">
    <location>
        <begin position="1"/>
        <end position="24"/>
    </location>
</feature>
<dbReference type="InterPro" id="IPR005151">
    <property type="entry name" value="Tail-specific_protease"/>
</dbReference>
<evidence type="ECO:0000259" key="2">
    <source>
        <dbReference type="Pfam" id="PF03572"/>
    </source>
</evidence>
<dbReference type="KEGG" id="sphc:CVN68_03525"/>
<evidence type="ECO:0000313" key="4">
    <source>
        <dbReference type="Proteomes" id="UP000229081"/>
    </source>
</evidence>
<dbReference type="SUPFAM" id="SSF52096">
    <property type="entry name" value="ClpP/crotonase"/>
    <property type="match status" value="1"/>
</dbReference>
<dbReference type="Pfam" id="PF03572">
    <property type="entry name" value="Peptidase_S41"/>
    <property type="match status" value="1"/>
</dbReference>